<reference evidence="1" key="1">
    <citation type="journal article" date="2019" name="bioRxiv">
        <title>The Genome of the Zebra Mussel, Dreissena polymorpha: A Resource for Invasive Species Research.</title>
        <authorList>
            <person name="McCartney M.A."/>
            <person name="Auch B."/>
            <person name="Kono T."/>
            <person name="Mallez S."/>
            <person name="Zhang Y."/>
            <person name="Obille A."/>
            <person name="Becker A."/>
            <person name="Abrahante J.E."/>
            <person name="Garbe J."/>
            <person name="Badalamenti J.P."/>
            <person name="Herman A."/>
            <person name="Mangelson H."/>
            <person name="Liachko I."/>
            <person name="Sullivan S."/>
            <person name="Sone E.D."/>
            <person name="Koren S."/>
            <person name="Silverstein K.A.T."/>
            <person name="Beckman K.B."/>
            <person name="Gohl D.M."/>
        </authorList>
    </citation>
    <scope>NUCLEOTIDE SEQUENCE</scope>
    <source>
        <strain evidence="1">Duluth1</strain>
        <tissue evidence="1">Whole animal</tissue>
    </source>
</reference>
<dbReference type="CDD" id="cd10229">
    <property type="entry name" value="ASKHA_NBD_HSP70_HSPA12"/>
    <property type="match status" value="1"/>
</dbReference>
<proteinExistence type="predicted"/>
<dbReference type="AlphaFoldDB" id="A0A9D4KAW2"/>
<dbReference type="PANTHER" id="PTHR14187">
    <property type="entry name" value="ALPHA KINASE/ELONGATION FACTOR 2 KINASE"/>
    <property type="match status" value="1"/>
</dbReference>
<dbReference type="SUPFAM" id="SSF53067">
    <property type="entry name" value="Actin-like ATPase domain"/>
    <property type="match status" value="2"/>
</dbReference>
<reference evidence="1" key="2">
    <citation type="submission" date="2020-11" db="EMBL/GenBank/DDBJ databases">
        <authorList>
            <person name="McCartney M.A."/>
            <person name="Auch B."/>
            <person name="Kono T."/>
            <person name="Mallez S."/>
            <person name="Becker A."/>
            <person name="Gohl D.M."/>
            <person name="Silverstein K.A.T."/>
            <person name="Koren S."/>
            <person name="Bechman K.B."/>
            <person name="Herman A."/>
            <person name="Abrahante J.E."/>
            <person name="Garbe J."/>
        </authorList>
    </citation>
    <scope>NUCLEOTIDE SEQUENCE</scope>
    <source>
        <strain evidence="1">Duluth1</strain>
        <tissue evidence="1">Whole animal</tissue>
    </source>
</reference>
<evidence type="ECO:0008006" key="3">
    <source>
        <dbReference type="Google" id="ProtNLM"/>
    </source>
</evidence>
<keyword evidence="2" id="KW-1185">Reference proteome</keyword>
<sequence length="599" mass="67492">MIGNRKSAEAIPVNKSAMDRKDIVAAIDFGTTFSGCAFQSRADFGSSPLKIELVKLAGSSGLSEKTSTAILFDKQKKFVAFGHDAEELYNQKLADGNQFDWYFYRRFKMFLYNRLDLAKNNMIKSVGTGKEMSAMLVFQEAIRYLKDTGLHAIQKKYNKGINDIHWILTVPAIWDDPAKQFMREAAINAGIATDNLSLSLEPEAAALFCRYLPHDRSTDLDGSVSIKSFRIGDRYLVLDVGGGTVDITVYEVYCDDQTKTVALRELDKANGGEWGGTSVDGEFESMLEEVLGPEVMEIVRSQYNEDFMSLMAVFEVKKRNVTPDSISRETFALPQSITDLYKQIQKTDLEEGIKSIQKYRGKISVNKDKMSIEAEMMKEFLRPIVEQICGITKEIVNQKEDLNINKILMVGGFSESKMLQQKVRETFSTQLLIVPESAGLCVLKGAVINGHNPSMITVRVCKYTYGIRAYEHFEPALDPREKREIIGDRVLCKDRFSVYGRVDQAFEKGEAVGDRVYVPRTEDATSLQIEVYTTNEKYPRFVNSETCRKLGHLEVPLGDIARGQPREFRVQFVFGDPELGVVATHIATGKKIQGEFDFL</sequence>
<dbReference type="Gene3D" id="3.30.420.40">
    <property type="match status" value="2"/>
</dbReference>
<dbReference type="PANTHER" id="PTHR14187:SF5">
    <property type="entry name" value="HEAT SHOCK 70 KDA PROTEIN 12A"/>
    <property type="match status" value="1"/>
</dbReference>
<evidence type="ECO:0000313" key="2">
    <source>
        <dbReference type="Proteomes" id="UP000828390"/>
    </source>
</evidence>
<dbReference type="InterPro" id="IPR043129">
    <property type="entry name" value="ATPase_NBD"/>
</dbReference>
<accession>A0A9D4KAW2</accession>
<comment type="caution">
    <text evidence="1">The sequence shown here is derived from an EMBL/GenBank/DDBJ whole genome shotgun (WGS) entry which is preliminary data.</text>
</comment>
<gene>
    <name evidence="1" type="ORF">DPMN_109763</name>
</gene>
<organism evidence="1 2">
    <name type="scientific">Dreissena polymorpha</name>
    <name type="common">Zebra mussel</name>
    <name type="synonym">Mytilus polymorpha</name>
    <dbReference type="NCBI Taxonomy" id="45954"/>
    <lineage>
        <taxon>Eukaryota</taxon>
        <taxon>Metazoa</taxon>
        <taxon>Spiralia</taxon>
        <taxon>Lophotrochozoa</taxon>
        <taxon>Mollusca</taxon>
        <taxon>Bivalvia</taxon>
        <taxon>Autobranchia</taxon>
        <taxon>Heteroconchia</taxon>
        <taxon>Euheterodonta</taxon>
        <taxon>Imparidentia</taxon>
        <taxon>Neoheterodontei</taxon>
        <taxon>Myida</taxon>
        <taxon>Dreissenoidea</taxon>
        <taxon>Dreissenidae</taxon>
        <taxon>Dreissena</taxon>
    </lineage>
</organism>
<dbReference type="EMBL" id="JAIWYP010000004">
    <property type="protein sequence ID" value="KAH3836393.1"/>
    <property type="molecule type" value="Genomic_DNA"/>
</dbReference>
<name>A0A9D4KAW2_DREPO</name>
<evidence type="ECO:0000313" key="1">
    <source>
        <dbReference type="EMBL" id="KAH3836393.1"/>
    </source>
</evidence>
<protein>
    <recommendedName>
        <fullName evidence="3">Heat shock 70 kDa protein 12A</fullName>
    </recommendedName>
</protein>
<dbReference type="Proteomes" id="UP000828390">
    <property type="component" value="Unassembled WGS sequence"/>
</dbReference>